<sequence length="56" mass="5946">MRTTRSSARKPLRNVGVVAAVLAAGVLAATGMEALLSVLGLRRAFNKRTRFGQPAH</sequence>
<gene>
    <name evidence="1" type="ORF">CLV71_102449</name>
</gene>
<dbReference type="AlphaFoldDB" id="A0A4R7W1T6"/>
<keyword evidence="2" id="KW-1185">Reference proteome</keyword>
<protein>
    <submittedName>
        <fullName evidence="1">Uncharacterized protein</fullName>
    </submittedName>
</protein>
<proteinExistence type="predicted"/>
<organism evidence="1 2">
    <name type="scientific">Actinophytocola oryzae</name>
    <dbReference type="NCBI Taxonomy" id="502181"/>
    <lineage>
        <taxon>Bacteria</taxon>
        <taxon>Bacillati</taxon>
        <taxon>Actinomycetota</taxon>
        <taxon>Actinomycetes</taxon>
        <taxon>Pseudonocardiales</taxon>
        <taxon>Pseudonocardiaceae</taxon>
    </lineage>
</organism>
<evidence type="ECO:0000313" key="1">
    <source>
        <dbReference type="EMBL" id="TDV56382.1"/>
    </source>
</evidence>
<accession>A0A4R7W1T6</accession>
<dbReference type="Proteomes" id="UP000294927">
    <property type="component" value="Unassembled WGS sequence"/>
</dbReference>
<evidence type="ECO:0000313" key="2">
    <source>
        <dbReference type="Proteomes" id="UP000294927"/>
    </source>
</evidence>
<comment type="caution">
    <text evidence="1">The sequence shown here is derived from an EMBL/GenBank/DDBJ whole genome shotgun (WGS) entry which is preliminary data.</text>
</comment>
<reference evidence="1 2" key="1">
    <citation type="submission" date="2019-03" db="EMBL/GenBank/DDBJ databases">
        <title>Genomic Encyclopedia of Archaeal and Bacterial Type Strains, Phase II (KMG-II): from individual species to whole genera.</title>
        <authorList>
            <person name="Goeker M."/>
        </authorList>
    </citation>
    <scope>NUCLEOTIDE SEQUENCE [LARGE SCALE GENOMIC DNA]</scope>
    <source>
        <strain evidence="1 2">DSM 45499</strain>
    </source>
</reference>
<name>A0A4R7W1T6_9PSEU</name>
<dbReference type="RefSeq" id="WP_166663962.1">
    <property type="nucleotide sequence ID" value="NZ_SOCP01000002.1"/>
</dbReference>
<dbReference type="EMBL" id="SOCP01000002">
    <property type="protein sequence ID" value="TDV56382.1"/>
    <property type="molecule type" value="Genomic_DNA"/>
</dbReference>